<dbReference type="EMBL" id="VSRR010006231">
    <property type="protein sequence ID" value="MPC44330.1"/>
    <property type="molecule type" value="Genomic_DNA"/>
</dbReference>
<dbReference type="AlphaFoldDB" id="A0A5B7F9N1"/>
<organism evidence="1 2">
    <name type="scientific">Portunus trituberculatus</name>
    <name type="common">Swimming crab</name>
    <name type="synonym">Neptunus trituberculatus</name>
    <dbReference type="NCBI Taxonomy" id="210409"/>
    <lineage>
        <taxon>Eukaryota</taxon>
        <taxon>Metazoa</taxon>
        <taxon>Ecdysozoa</taxon>
        <taxon>Arthropoda</taxon>
        <taxon>Crustacea</taxon>
        <taxon>Multicrustacea</taxon>
        <taxon>Malacostraca</taxon>
        <taxon>Eumalacostraca</taxon>
        <taxon>Eucarida</taxon>
        <taxon>Decapoda</taxon>
        <taxon>Pleocyemata</taxon>
        <taxon>Brachyura</taxon>
        <taxon>Eubrachyura</taxon>
        <taxon>Portunoidea</taxon>
        <taxon>Portunidae</taxon>
        <taxon>Portuninae</taxon>
        <taxon>Portunus</taxon>
    </lineage>
</organism>
<gene>
    <name evidence="1" type="ORF">E2C01_038003</name>
</gene>
<dbReference type="Proteomes" id="UP000324222">
    <property type="component" value="Unassembled WGS sequence"/>
</dbReference>
<evidence type="ECO:0000313" key="1">
    <source>
        <dbReference type="EMBL" id="MPC44330.1"/>
    </source>
</evidence>
<evidence type="ECO:0000313" key="2">
    <source>
        <dbReference type="Proteomes" id="UP000324222"/>
    </source>
</evidence>
<comment type="caution">
    <text evidence="1">The sequence shown here is derived from an EMBL/GenBank/DDBJ whole genome shotgun (WGS) entry which is preliminary data.</text>
</comment>
<protein>
    <submittedName>
        <fullName evidence="1">Uncharacterized protein</fullName>
    </submittedName>
</protein>
<sequence>MFVTAAGYGVPVSGVATITDTERPVIVLSMGEWARNRVWRAGRAWAWVRAWGWCGNELHFRLRTRRAGFRGEELFGFLRSFLLVISDLLLSAYKQPFSSVYVFQKFAS</sequence>
<accession>A0A5B7F9N1</accession>
<proteinExistence type="predicted"/>
<reference evidence="1 2" key="1">
    <citation type="submission" date="2019-05" db="EMBL/GenBank/DDBJ databases">
        <title>Another draft genome of Portunus trituberculatus and its Hox gene families provides insights of decapod evolution.</title>
        <authorList>
            <person name="Jeong J.-H."/>
            <person name="Song I."/>
            <person name="Kim S."/>
            <person name="Choi T."/>
            <person name="Kim D."/>
            <person name="Ryu S."/>
            <person name="Kim W."/>
        </authorList>
    </citation>
    <scope>NUCLEOTIDE SEQUENCE [LARGE SCALE GENOMIC DNA]</scope>
    <source>
        <tissue evidence="1">Muscle</tissue>
    </source>
</reference>
<name>A0A5B7F9N1_PORTR</name>
<keyword evidence="2" id="KW-1185">Reference proteome</keyword>